<accession>A0ABD3RW34</accession>
<comment type="caution">
    <text evidence="3">The sequence shown here is derived from an EMBL/GenBank/DDBJ whole genome shotgun (WGS) entry which is preliminary data.</text>
</comment>
<evidence type="ECO:0000256" key="1">
    <source>
        <dbReference type="SAM" id="MobiDB-lite"/>
    </source>
</evidence>
<keyword evidence="4" id="KW-1185">Reference proteome</keyword>
<dbReference type="AlphaFoldDB" id="A0ABD3RW34"/>
<evidence type="ECO:0000259" key="2">
    <source>
        <dbReference type="Pfam" id="PF05347"/>
    </source>
</evidence>
<feature type="domain" description="Complex 1 LYR protein" evidence="2">
    <location>
        <begin position="8"/>
        <end position="63"/>
    </location>
</feature>
<name>A0ABD3RW34_9STRA</name>
<feature type="region of interest" description="Disordered" evidence="1">
    <location>
        <begin position="72"/>
        <end position="95"/>
    </location>
</feature>
<evidence type="ECO:0000313" key="4">
    <source>
        <dbReference type="Proteomes" id="UP001530377"/>
    </source>
</evidence>
<dbReference type="Pfam" id="PF05347">
    <property type="entry name" value="Complex1_LYR"/>
    <property type="match status" value="1"/>
</dbReference>
<dbReference type="InterPro" id="IPR008011">
    <property type="entry name" value="Complex1_LYR_dom"/>
</dbReference>
<organism evidence="3 4">
    <name type="scientific">Cyclostephanos tholiformis</name>
    <dbReference type="NCBI Taxonomy" id="382380"/>
    <lineage>
        <taxon>Eukaryota</taxon>
        <taxon>Sar</taxon>
        <taxon>Stramenopiles</taxon>
        <taxon>Ochrophyta</taxon>
        <taxon>Bacillariophyta</taxon>
        <taxon>Coscinodiscophyceae</taxon>
        <taxon>Thalassiosirophycidae</taxon>
        <taxon>Stephanodiscales</taxon>
        <taxon>Stephanodiscaceae</taxon>
        <taxon>Cyclostephanos</taxon>
    </lineage>
</organism>
<dbReference type="EMBL" id="JALLPB020000151">
    <property type="protein sequence ID" value="KAL3816401.1"/>
    <property type="molecule type" value="Genomic_DNA"/>
</dbReference>
<dbReference type="Proteomes" id="UP001530377">
    <property type="component" value="Unassembled WGS sequence"/>
</dbReference>
<protein>
    <recommendedName>
        <fullName evidence="2">Complex 1 LYR protein domain-containing protein</fullName>
    </recommendedName>
</protein>
<evidence type="ECO:0000313" key="3">
    <source>
        <dbReference type="EMBL" id="KAL3816401.1"/>
    </source>
</evidence>
<gene>
    <name evidence="3" type="ORF">ACHAXA_008371</name>
</gene>
<sequence>MAPHSRDLLHLYRRLLRSCATYPSKNRLGIYSAIREEFRDNRTLDPDDPKTQKQIQVAYKGLGQLQMYDTMNLSKGNPESPNWEVTLEQNPMPKP</sequence>
<dbReference type="CDD" id="cd20251">
    <property type="entry name" value="Complex1_LYR_SF"/>
    <property type="match status" value="1"/>
</dbReference>
<reference evidence="3 4" key="1">
    <citation type="submission" date="2024-10" db="EMBL/GenBank/DDBJ databases">
        <title>Updated reference genomes for cyclostephanoid diatoms.</title>
        <authorList>
            <person name="Roberts W.R."/>
            <person name="Alverson A.J."/>
        </authorList>
    </citation>
    <scope>NUCLEOTIDE SEQUENCE [LARGE SCALE GENOMIC DNA]</scope>
    <source>
        <strain evidence="3 4">AJA228-03</strain>
    </source>
</reference>
<proteinExistence type="predicted"/>